<feature type="region of interest" description="Disordered" evidence="1">
    <location>
        <begin position="107"/>
        <end position="126"/>
    </location>
</feature>
<feature type="compositionally biased region" description="Polar residues" evidence="1">
    <location>
        <begin position="114"/>
        <end position="126"/>
    </location>
</feature>
<evidence type="ECO:0000256" key="2">
    <source>
        <dbReference type="SAM" id="Phobius"/>
    </source>
</evidence>
<keyword evidence="2" id="KW-0472">Membrane</keyword>
<evidence type="ECO:0000256" key="1">
    <source>
        <dbReference type="SAM" id="MobiDB-lite"/>
    </source>
</evidence>
<sequence length="224" mass="25599">MKFQCETPPERAARWKVHRGVSSLRMGPAYATSIKLTYLAEQDALQDSYISVNPLQLPTPTSIPRKNRSIAQRARRERQRVARPSHTLSEVPSRRCIVQRLRRERERAKRELQHSQYPRNRGSSTPAANSINEFISNLVCYMLLSGLRFGRPRYPPVVKNQVVLQVNTLRPNKLRRVPMILLTLNEDSELTLGIMSDPVLLPAINVVVLAVEMVLLRLVLIMAC</sequence>
<gene>
    <name evidence="3" type="ORF">JAAARDRAFT_51542</name>
</gene>
<dbReference type="AlphaFoldDB" id="A0A067P4M1"/>
<proteinExistence type="predicted"/>
<reference evidence="4" key="1">
    <citation type="journal article" date="2014" name="Proc. Natl. Acad. Sci. U.S.A.">
        <title>Extensive sampling of basidiomycete genomes demonstrates inadequacy of the white-rot/brown-rot paradigm for wood decay fungi.</title>
        <authorList>
            <person name="Riley R."/>
            <person name="Salamov A.A."/>
            <person name="Brown D.W."/>
            <person name="Nagy L.G."/>
            <person name="Floudas D."/>
            <person name="Held B.W."/>
            <person name="Levasseur A."/>
            <person name="Lombard V."/>
            <person name="Morin E."/>
            <person name="Otillar R."/>
            <person name="Lindquist E.A."/>
            <person name="Sun H."/>
            <person name="LaButti K.M."/>
            <person name="Schmutz J."/>
            <person name="Jabbour D."/>
            <person name="Luo H."/>
            <person name="Baker S.E."/>
            <person name="Pisabarro A.G."/>
            <person name="Walton J.D."/>
            <person name="Blanchette R.A."/>
            <person name="Henrissat B."/>
            <person name="Martin F."/>
            <person name="Cullen D."/>
            <person name="Hibbett D.S."/>
            <person name="Grigoriev I.V."/>
        </authorList>
    </citation>
    <scope>NUCLEOTIDE SEQUENCE [LARGE SCALE GENOMIC DNA]</scope>
    <source>
        <strain evidence="4">MUCL 33604</strain>
    </source>
</reference>
<feature type="compositionally biased region" description="Basic residues" evidence="1">
    <location>
        <begin position="65"/>
        <end position="83"/>
    </location>
</feature>
<keyword evidence="2" id="KW-0812">Transmembrane</keyword>
<organism evidence="3 4">
    <name type="scientific">Jaapia argillacea MUCL 33604</name>
    <dbReference type="NCBI Taxonomy" id="933084"/>
    <lineage>
        <taxon>Eukaryota</taxon>
        <taxon>Fungi</taxon>
        <taxon>Dikarya</taxon>
        <taxon>Basidiomycota</taxon>
        <taxon>Agaricomycotina</taxon>
        <taxon>Agaricomycetes</taxon>
        <taxon>Agaricomycetidae</taxon>
        <taxon>Jaapiales</taxon>
        <taxon>Jaapiaceae</taxon>
        <taxon>Jaapia</taxon>
    </lineage>
</organism>
<name>A0A067P4M1_9AGAM</name>
<dbReference type="EMBL" id="KL197771">
    <property type="protein sequence ID" value="KDQ49863.1"/>
    <property type="molecule type" value="Genomic_DNA"/>
</dbReference>
<dbReference type="InParanoid" id="A0A067P4M1"/>
<accession>A0A067P4M1</accession>
<protein>
    <submittedName>
        <fullName evidence="3">Uncharacterized protein</fullName>
    </submittedName>
</protein>
<dbReference type="Proteomes" id="UP000027265">
    <property type="component" value="Unassembled WGS sequence"/>
</dbReference>
<feature type="transmembrane region" description="Helical" evidence="2">
    <location>
        <begin position="199"/>
        <end position="220"/>
    </location>
</feature>
<dbReference type="HOGENOM" id="CLU_1235199_0_0_1"/>
<evidence type="ECO:0000313" key="4">
    <source>
        <dbReference type="Proteomes" id="UP000027265"/>
    </source>
</evidence>
<feature type="region of interest" description="Disordered" evidence="1">
    <location>
        <begin position="60"/>
        <end position="90"/>
    </location>
</feature>
<evidence type="ECO:0000313" key="3">
    <source>
        <dbReference type="EMBL" id="KDQ49863.1"/>
    </source>
</evidence>
<keyword evidence="4" id="KW-1185">Reference proteome</keyword>
<keyword evidence="2" id="KW-1133">Transmembrane helix</keyword>